<dbReference type="InterPro" id="IPR036631">
    <property type="entry name" value="MGMT_N_sf"/>
</dbReference>
<dbReference type="Proteomes" id="UP000744032">
    <property type="component" value="Unassembled WGS sequence"/>
</dbReference>
<dbReference type="NCBIfam" id="TIGR00589">
    <property type="entry name" value="ogt"/>
    <property type="match status" value="1"/>
</dbReference>
<keyword evidence="1" id="KW-0227">DNA damage</keyword>
<evidence type="ECO:0000313" key="4">
    <source>
        <dbReference type="EMBL" id="NKQ23643.1"/>
    </source>
</evidence>
<proteinExistence type="predicted"/>
<dbReference type="Gene3D" id="1.10.10.10">
    <property type="entry name" value="Winged helix-like DNA-binding domain superfamily/Winged helix DNA-binding domain"/>
    <property type="match status" value="1"/>
</dbReference>
<dbReference type="Pfam" id="PF01035">
    <property type="entry name" value="DNA_binding_1"/>
    <property type="match status" value="1"/>
</dbReference>
<dbReference type="RefSeq" id="WP_168372347.1">
    <property type="nucleotide sequence ID" value="NZ_JAAXMD010000018.1"/>
</dbReference>
<sequence length="180" mass="18719">MATEATSAPLPVSIVRHRTPVGTLTLAASDEAVLYCAFGDAEEAGRYLGACAGVRVEGPAPARRSLLEQATEELDAYLAGRVRAFDVPVDLRAASPFVRSTVTALDGFVGYGRTQSYGALAARLGRPGAARAVGRALGANPVCVIRPCHRIVAASGRLSGYAGGAQAKRHLLDLETHHLA</sequence>
<feature type="domain" description="Methylguanine DNA methyltransferase ribonuclease-like" evidence="3">
    <location>
        <begin position="19"/>
        <end position="91"/>
    </location>
</feature>
<evidence type="ECO:0000313" key="5">
    <source>
        <dbReference type="Proteomes" id="UP000744032"/>
    </source>
</evidence>
<dbReference type="InterPro" id="IPR014048">
    <property type="entry name" value="MethylDNA_cys_MeTrfase_DNA-bd"/>
</dbReference>
<evidence type="ECO:0000259" key="3">
    <source>
        <dbReference type="Pfam" id="PF02870"/>
    </source>
</evidence>
<evidence type="ECO:0000259" key="2">
    <source>
        <dbReference type="Pfam" id="PF01035"/>
    </source>
</evidence>
<gene>
    <name evidence="4" type="ORF">HF200_03985</name>
</gene>
<dbReference type="SUPFAM" id="SSF53155">
    <property type="entry name" value="Methylated DNA-protein cysteine methyltransferase domain"/>
    <property type="match status" value="1"/>
</dbReference>
<dbReference type="Gene3D" id="3.30.160.70">
    <property type="entry name" value="Methylated DNA-protein cysteine methyltransferase domain"/>
    <property type="match status" value="1"/>
</dbReference>
<comment type="caution">
    <text evidence="4">The sequence shown here is derived from an EMBL/GenBank/DDBJ whole genome shotgun (WGS) entry which is preliminary data.</text>
</comment>
<dbReference type="InterPro" id="IPR036388">
    <property type="entry name" value="WH-like_DNA-bd_sf"/>
</dbReference>
<organism evidence="4 5">
    <name type="scientific">Streptomyces galbus</name>
    <dbReference type="NCBI Taxonomy" id="33898"/>
    <lineage>
        <taxon>Bacteria</taxon>
        <taxon>Bacillati</taxon>
        <taxon>Actinomycetota</taxon>
        <taxon>Actinomycetes</taxon>
        <taxon>Kitasatosporales</taxon>
        <taxon>Streptomycetaceae</taxon>
        <taxon>Streptomyces</taxon>
    </lineage>
</organism>
<name>A0ABX1IDA3_STRGB</name>
<keyword evidence="5" id="KW-1185">Reference proteome</keyword>
<evidence type="ECO:0000256" key="1">
    <source>
        <dbReference type="ARBA" id="ARBA00022763"/>
    </source>
</evidence>
<reference evidence="4 5" key="1">
    <citation type="submission" date="2020-04" db="EMBL/GenBank/DDBJ databases">
        <title>Genome sequence of Streptomyces galbus strain I339.</title>
        <authorList>
            <person name="Silva E.A.N."/>
            <person name="Merces M."/>
            <person name="Castelo Branco A.P.O.T."/>
            <person name="Vasconcelos P.C."/>
            <person name="Costa N.P."/>
            <person name="Marinho G.C.S."/>
            <person name="Oliveira C.J.B."/>
            <person name="Araujo D."/>
            <person name="Rodrigues Junior V.S."/>
            <person name="Almeida R."/>
            <person name="Silva Filho U.R."/>
            <person name="Andrade A.S.A."/>
            <person name="Cibulski S.P."/>
        </authorList>
    </citation>
    <scope>NUCLEOTIDE SEQUENCE [LARGE SCALE GENOMIC DNA]</scope>
    <source>
        <strain evidence="4 5">I339</strain>
    </source>
</reference>
<dbReference type="CDD" id="cd06445">
    <property type="entry name" value="ATase"/>
    <property type="match status" value="1"/>
</dbReference>
<dbReference type="InterPro" id="IPR008332">
    <property type="entry name" value="MethylG_MeTrfase_N"/>
</dbReference>
<dbReference type="Pfam" id="PF02870">
    <property type="entry name" value="Methyltransf_1N"/>
    <property type="match status" value="1"/>
</dbReference>
<protein>
    <submittedName>
        <fullName evidence="4">Methylated-DNA--[protein]-cysteine S-methyltransferase</fullName>
    </submittedName>
</protein>
<dbReference type="EMBL" id="JAAXMD010000018">
    <property type="protein sequence ID" value="NKQ23643.1"/>
    <property type="molecule type" value="Genomic_DNA"/>
</dbReference>
<dbReference type="InterPro" id="IPR036217">
    <property type="entry name" value="MethylDNA_cys_MeTrfase_DNAb"/>
</dbReference>
<accession>A0ABX1IDA3</accession>
<dbReference type="SUPFAM" id="SSF46767">
    <property type="entry name" value="Methylated DNA-protein cysteine methyltransferase, C-terminal domain"/>
    <property type="match status" value="1"/>
</dbReference>
<dbReference type="PANTHER" id="PTHR10815">
    <property type="entry name" value="METHYLATED-DNA--PROTEIN-CYSTEINE METHYLTRANSFERASE"/>
    <property type="match status" value="1"/>
</dbReference>
<dbReference type="PANTHER" id="PTHR10815:SF13">
    <property type="entry name" value="METHYLATED-DNA--PROTEIN-CYSTEINE METHYLTRANSFERASE"/>
    <property type="match status" value="1"/>
</dbReference>
<feature type="domain" description="Methylated-DNA-[protein]-cysteine S-methyltransferase DNA binding" evidence="2">
    <location>
        <begin position="109"/>
        <end position="176"/>
    </location>
</feature>